<evidence type="ECO:0000256" key="5">
    <source>
        <dbReference type="SAM" id="Phobius"/>
    </source>
</evidence>
<feature type="transmembrane region" description="Helical" evidence="5">
    <location>
        <begin position="100"/>
        <end position="118"/>
    </location>
</feature>
<name>A0ABU1WG87_9BURK</name>
<feature type="transmembrane region" description="Helical" evidence="5">
    <location>
        <begin position="12"/>
        <end position="29"/>
    </location>
</feature>
<feature type="transmembrane region" description="Helical" evidence="5">
    <location>
        <begin position="190"/>
        <end position="209"/>
    </location>
</feature>
<proteinExistence type="predicted"/>
<feature type="transmembrane region" description="Helical" evidence="5">
    <location>
        <begin position="240"/>
        <end position="259"/>
    </location>
</feature>
<feature type="transmembrane region" description="Helical" evidence="5">
    <location>
        <begin position="333"/>
        <end position="356"/>
    </location>
</feature>
<comment type="caution">
    <text evidence="7">The sequence shown here is derived from an EMBL/GenBank/DDBJ whole genome shotgun (WGS) entry which is preliminary data.</text>
</comment>
<dbReference type="InterPro" id="IPR007016">
    <property type="entry name" value="O-antigen_ligase-rel_domated"/>
</dbReference>
<evidence type="ECO:0000256" key="2">
    <source>
        <dbReference type="ARBA" id="ARBA00022692"/>
    </source>
</evidence>
<reference evidence="7 8" key="1">
    <citation type="submission" date="2023-07" db="EMBL/GenBank/DDBJ databases">
        <title>Sorghum-associated microbial communities from plants grown in Nebraska, USA.</title>
        <authorList>
            <person name="Schachtman D."/>
        </authorList>
    </citation>
    <scope>NUCLEOTIDE SEQUENCE [LARGE SCALE GENOMIC DNA]</scope>
    <source>
        <strain evidence="7 8">4249</strain>
    </source>
</reference>
<evidence type="ECO:0000256" key="4">
    <source>
        <dbReference type="ARBA" id="ARBA00023136"/>
    </source>
</evidence>
<feature type="transmembrane region" description="Helical" evidence="5">
    <location>
        <begin position="35"/>
        <end position="56"/>
    </location>
</feature>
<feature type="transmembrane region" description="Helical" evidence="5">
    <location>
        <begin position="125"/>
        <end position="145"/>
    </location>
</feature>
<dbReference type="PANTHER" id="PTHR37422:SF13">
    <property type="entry name" value="LIPOPOLYSACCHARIDE BIOSYNTHESIS PROTEIN PA4999-RELATED"/>
    <property type="match status" value="1"/>
</dbReference>
<feature type="transmembrane region" description="Helical" evidence="5">
    <location>
        <begin position="165"/>
        <end position="183"/>
    </location>
</feature>
<feature type="transmembrane region" description="Helical" evidence="5">
    <location>
        <begin position="395"/>
        <end position="411"/>
    </location>
</feature>
<evidence type="ECO:0000259" key="6">
    <source>
        <dbReference type="Pfam" id="PF04932"/>
    </source>
</evidence>
<evidence type="ECO:0000256" key="3">
    <source>
        <dbReference type="ARBA" id="ARBA00022989"/>
    </source>
</evidence>
<dbReference type="GO" id="GO:0016874">
    <property type="term" value="F:ligase activity"/>
    <property type="evidence" value="ECO:0007669"/>
    <property type="project" value="UniProtKB-KW"/>
</dbReference>
<evidence type="ECO:0000313" key="7">
    <source>
        <dbReference type="EMBL" id="MDR7148285.1"/>
    </source>
</evidence>
<dbReference type="InterPro" id="IPR051533">
    <property type="entry name" value="WaaL-like"/>
</dbReference>
<keyword evidence="8" id="KW-1185">Reference proteome</keyword>
<sequence length="419" mass="46254">MNSGSPDTRPRALLTIASAYCLVLVYFAFPMSVALANTTLALAVLLAGVRLSDAQARADLVRTLRNPVVWPAMGLVLVMVVATLWSPADWSEYQDYLRKYFKLVLLPIFLMLLADAEVRKRCWQAFAVAMLFTLVSTWLNVWFDLPWSSTQNQGFGVDHTVFKDHISQGIMMAFFTCATLFWATKSASAVGRVLWTSVAVLAAASVLFLSVGRTGYLSLVLSVLVFFVVALACRPRLLGAVLGAGLLGLVLALALSSQFQQRTLQAWEEAKSSSPSNVTSVGARVQVWYFAVQQIRERPLLGAGTGSYPVLATAHFENPAMCATICPHPHNQFLFFLFELGLLGLLVFAWFLWAIVRQAFRHPPAHRALMLAFVAVMLVSNMTHSSFWLSTESHFFILFTALLMASALRSVEQEKATSD</sequence>
<dbReference type="Pfam" id="PF04932">
    <property type="entry name" value="Wzy_C"/>
    <property type="match status" value="1"/>
</dbReference>
<evidence type="ECO:0000313" key="8">
    <source>
        <dbReference type="Proteomes" id="UP001265700"/>
    </source>
</evidence>
<keyword evidence="3 5" id="KW-1133">Transmembrane helix</keyword>
<protein>
    <submittedName>
        <fullName evidence="7">O-antigen ligase</fullName>
    </submittedName>
</protein>
<feature type="transmembrane region" description="Helical" evidence="5">
    <location>
        <begin position="368"/>
        <end position="389"/>
    </location>
</feature>
<comment type="subcellular location">
    <subcellularLocation>
        <location evidence="1">Membrane</location>
        <topology evidence="1">Multi-pass membrane protein</topology>
    </subcellularLocation>
</comment>
<keyword evidence="7" id="KW-0436">Ligase</keyword>
<organism evidence="7 8">
    <name type="scientific">Hydrogenophaga palleronii</name>
    <dbReference type="NCBI Taxonomy" id="65655"/>
    <lineage>
        <taxon>Bacteria</taxon>
        <taxon>Pseudomonadati</taxon>
        <taxon>Pseudomonadota</taxon>
        <taxon>Betaproteobacteria</taxon>
        <taxon>Burkholderiales</taxon>
        <taxon>Comamonadaceae</taxon>
        <taxon>Hydrogenophaga</taxon>
    </lineage>
</organism>
<keyword evidence="2 5" id="KW-0812">Transmembrane</keyword>
<dbReference type="RefSeq" id="WP_310310629.1">
    <property type="nucleotide sequence ID" value="NZ_JAVDWU010000001.1"/>
</dbReference>
<keyword evidence="4 5" id="KW-0472">Membrane</keyword>
<evidence type="ECO:0000256" key="1">
    <source>
        <dbReference type="ARBA" id="ARBA00004141"/>
    </source>
</evidence>
<dbReference type="EMBL" id="JAVDWU010000001">
    <property type="protein sequence ID" value="MDR7148285.1"/>
    <property type="molecule type" value="Genomic_DNA"/>
</dbReference>
<dbReference type="Proteomes" id="UP001265700">
    <property type="component" value="Unassembled WGS sequence"/>
</dbReference>
<feature type="transmembrane region" description="Helical" evidence="5">
    <location>
        <begin position="215"/>
        <end position="233"/>
    </location>
</feature>
<feature type="domain" description="O-antigen ligase-related" evidence="6">
    <location>
        <begin position="199"/>
        <end position="349"/>
    </location>
</feature>
<gene>
    <name evidence="7" type="ORF">J2W49_000213</name>
</gene>
<feature type="transmembrane region" description="Helical" evidence="5">
    <location>
        <begin position="68"/>
        <end position="88"/>
    </location>
</feature>
<dbReference type="PANTHER" id="PTHR37422">
    <property type="entry name" value="TEICHURONIC ACID BIOSYNTHESIS PROTEIN TUAE"/>
    <property type="match status" value="1"/>
</dbReference>
<accession>A0ABU1WG87</accession>